<feature type="non-terminal residue" evidence="2">
    <location>
        <position position="1"/>
    </location>
</feature>
<protein>
    <submittedName>
        <fullName evidence="2">Uncharacterized protein</fullName>
    </submittedName>
</protein>
<name>A0A367LDS5_9HYPO</name>
<evidence type="ECO:0000256" key="1">
    <source>
        <dbReference type="SAM" id="MobiDB-lite"/>
    </source>
</evidence>
<keyword evidence="3" id="KW-1185">Reference proteome</keyword>
<evidence type="ECO:0000313" key="3">
    <source>
        <dbReference type="Proteomes" id="UP000253664"/>
    </source>
</evidence>
<dbReference type="AlphaFoldDB" id="A0A367LDS5"/>
<feature type="compositionally biased region" description="Pro residues" evidence="1">
    <location>
        <begin position="11"/>
        <end position="32"/>
    </location>
</feature>
<accession>A0A367LDS5</accession>
<evidence type="ECO:0000313" key="2">
    <source>
        <dbReference type="EMBL" id="RCI12575.1"/>
    </source>
</evidence>
<proteinExistence type="predicted"/>
<comment type="caution">
    <text evidence="2">The sequence shown here is derived from an EMBL/GenBank/DDBJ whole genome shotgun (WGS) entry which is preliminary data.</text>
</comment>
<organism evidence="2 3">
    <name type="scientific">Ophiocordyceps polyrhachis-furcata BCC 54312</name>
    <dbReference type="NCBI Taxonomy" id="1330021"/>
    <lineage>
        <taxon>Eukaryota</taxon>
        <taxon>Fungi</taxon>
        <taxon>Dikarya</taxon>
        <taxon>Ascomycota</taxon>
        <taxon>Pezizomycotina</taxon>
        <taxon>Sordariomycetes</taxon>
        <taxon>Hypocreomycetidae</taxon>
        <taxon>Hypocreales</taxon>
        <taxon>Ophiocordycipitaceae</taxon>
        <taxon>Ophiocordyceps</taxon>
    </lineage>
</organism>
<dbReference type="EMBL" id="LKCN02000007">
    <property type="protein sequence ID" value="RCI12575.1"/>
    <property type="molecule type" value="Genomic_DNA"/>
</dbReference>
<reference evidence="2 3" key="1">
    <citation type="journal article" date="2015" name="BMC Genomics">
        <title>Insights from the genome of Ophiocordyceps polyrhachis-furcata to pathogenicity and host specificity in insect fungi.</title>
        <authorList>
            <person name="Wichadakul D."/>
            <person name="Kobmoo N."/>
            <person name="Ingsriswang S."/>
            <person name="Tangphatsornruang S."/>
            <person name="Chantasingh D."/>
            <person name="Luangsa-ard J.J."/>
            <person name="Eurwilaichitr L."/>
        </authorList>
    </citation>
    <scope>NUCLEOTIDE SEQUENCE [LARGE SCALE GENOMIC DNA]</scope>
    <source>
        <strain evidence="2 3">BCC 54312</strain>
    </source>
</reference>
<feature type="region of interest" description="Disordered" evidence="1">
    <location>
        <begin position="1"/>
        <end position="32"/>
    </location>
</feature>
<dbReference type="Proteomes" id="UP000253664">
    <property type="component" value="Unassembled WGS sequence"/>
</dbReference>
<sequence length="32" mass="3386">LLNSSAHLPDPHPPPHPTPISLPTPPFPAIAR</sequence>
<gene>
    <name evidence="2" type="ORF">L249_1215</name>
</gene>